<comment type="subcellular location">
    <subcellularLocation>
        <location evidence="1">Cell envelope</location>
    </subcellularLocation>
</comment>
<feature type="region of interest" description="Disordered" evidence="7">
    <location>
        <begin position="113"/>
        <end position="141"/>
    </location>
</feature>
<dbReference type="PANTHER" id="PTHR42953:SF1">
    <property type="entry name" value="METAL-BINDING PROTEIN HI_0362-RELATED"/>
    <property type="match status" value="1"/>
</dbReference>
<evidence type="ECO:0000256" key="3">
    <source>
        <dbReference type="ARBA" id="ARBA00022448"/>
    </source>
</evidence>
<dbReference type="GO" id="GO:0030313">
    <property type="term" value="C:cell envelope"/>
    <property type="evidence" value="ECO:0007669"/>
    <property type="project" value="UniProtKB-SubCell"/>
</dbReference>
<comment type="similarity">
    <text evidence="2 6">Belongs to the bacterial solute-binding protein 9 family.</text>
</comment>
<feature type="chain" id="PRO_5044287058" evidence="8">
    <location>
        <begin position="20"/>
        <end position="320"/>
    </location>
</feature>
<evidence type="ECO:0000256" key="8">
    <source>
        <dbReference type="SAM" id="SignalP"/>
    </source>
</evidence>
<organism evidence="9 10">
    <name type="scientific">Wohlfahrtiimonas chitiniclastica</name>
    <dbReference type="NCBI Taxonomy" id="400946"/>
    <lineage>
        <taxon>Bacteria</taxon>
        <taxon>Pseudomonadati</taxon>
        <taxon>Pseudomonadota</taxon>
        <taxon>Gammaproteobacteria</taxon>
        <taxon>Cardiobacteriales</taxon>
        <taxon>Ignatzschineriaceae</taxon>
        <taxon>Wohlfahrtiimonas</taxon>
    </lineage>
</organism>
<dbReference type="Pfam" id="PF01297">
    <property type="entry name" value="ZnuA"/>
    <property type="match status" value="1"/>
</dbReference>
<dbReference type="RefSeq" id="WP_213403390.1">
    <property type="nucleotide sequence ID" value="NZ_JAGIBT010000004.1"/>
</dbReference>
<evidence type="ECO:0000256" key="6">
    <source>
        <dbReference type="RuleBase" id="RU003512"/>
    </source>
</evidence>
<evidence type="ECO:0000313" key="9">
    <source>
        <dbReference type="EMBL" id="MBS7824056.1"/>
    </source>
</evidence>
<dbReference type="InterPro" id="IPR006127">
    <property type="entry name" value="ZnuA-like"/>
</dbReference>
<proteinExistence type="inferred from homology"/>
<dbReference type="Gene3D" id="3.40.50.1980">
    <property type="entry name" value="Nitrogenase molybdenum iron protein domain"/>
    <property type="match status" value="2"/>
</dbReference>
<comment type="caution">
    <text evidence="9">The sequence shown here is derived from an EMBL/GenBank/DDBJ whole genome shotgun (WGS) entry which is preliminary data.</text>
</comment>
<dbReference type="InterPro" id="IPR006128">
    <property type="entry name" value="Lipoprotein_PsaA-like"/>
</dbReference>
<feature type="compositionally biased region" description="Basic and acidic residues" evidence="7">
    <location>
        <begin position="113"/>
        <end position="138"/>
    </location>
</feature>
<gene>
    <name evidence="9" type="ORF">J7561_02415</name>
</gene>
<name>A0AB35BX47_9GAMM</name>
<dbReference type="InterPro" id="IPR006129">
    <property type="entry name" value="AdhesinB"/>
</dbReference>
<evidence type="ECO:0000313" key="10">
    <source>
        <dbReference type="Proteomes" id="UP000680020"/>
    </source>
</evidence>
<dbReference type="GO" id="GO:0046872">
    <property type="term" value="F:metal ion binding"/>
    <property type="evidence" value="ECO:0007669"/>
    <property type="project" value="UniProtKB-KW"/>
</dbReference>
<keyword evidence="4" id="KW-0479">Metal-binding</keyword>
<dbReference type="PRINTS" id="PR00691">
    <property type="entry name" value="ADHESINB"/>
</dbReference>
<sequence length="320" mass="36365">MKKLLLSALFASSLSLSFAELNVVTSFSILEDITANIGQDKVKITSMIKRNQNPHNYEPTMSDIQSLYNADLLIINGLNFEHWLKRATKQSNFKGEIVTASDGIKVIHLAEDEQHHHHHDHDDHNHDHHHHDHGDTDPHVWQNPLNGIIMANNIAKALSEKDPENSEFYAKNLEAYQEKLHQVDQTIMNSLNDNPSQPLKGIVLHDSYRYFSERYPMMFFPVLDAHSLSEPSVKVFAGIQTMIKDNQIPVIFSESMEQSRFVNTVVKDYHITDGGQLISDTIMPKGEPCDSYIGLLECNLNTINQAFDKVRKAKDESGLL</sequence>
<protein>
    <submittedName>
        <fullName evidence="9">Zinc ABC transporter substrate-binding protein</fullName>
    </submittedName>
</protein>
<dbReference type="PANTHER" id="PTHR42953">
    <property type="entry name" value="HIGH-AFFINITY ZINC UPTAKE SYSTEM PROTEIN ZNUA-RELATED"/>
    <property type="match status" value="1"/>
</dbReference>
<evidence type="ECO:0000256" key="7">
    <source>
        <dbReference type="SAM" id="MobiDB-lite"/>
    </source>
</evidence>
<dbReference type="AlphaFoldDB" id="A0AB35BX47"/>
<evidence type="ECO:0000256" key="1">
    <source>
        <dbReference type="ARBA" id="ARBA00004196"/>
    </source>
</evidence>
<accession>A0AB35BX47</accession>
<keyword evidence="3 6" id="KW-0813">Transport</keyword>
<dbReference type="GO" id="GO:0007155">
    <property type="term" value="P:cell adhesion"/>
    <property type="evidence" value="ECO:0007669"/>
    <property type="project" value="InterPro"/>
</dbReference>
<reference evidence="9" key="1">
    <citation type="submission" date="2021-03" db="EMBL/GenBank/DDBJ databases">
        <title>Identification and antibiotic profiling of Wohlfahrtiimonas chitiniclastica, an underestimated human pathogen.</title>
        <authorList>
            <person name="Kopf A."/>
            <person name="Bunk B."/>
            <person name="Coldewey S."/>
            <person name="Gunzer F."/>
            <person name="Riedel T."/>
            <person name="Schroettner P."/>
        </authorList>
    </citation>
    <scope>NUCLEOTIDE SEQUENCE</scope>
    <source>
        <strain evidence="9">DSM 100917</strain>
    </source>
</reference>
<keyword evidence="5 8" id="KW-0732">Signal</keyword>
<dbReference type="SUPFAM" id="SSF53807">
    <property type="entry name" value="Helical backbone' metal receptor"/>
    <property type="match status" value="1"/>
</dbReference>
<dbReference type="EMBL" id="JAGIBU010000001">
    <property type="protein sequence ID" value="MBS7824056.1"/>
    <property type="molecule type" value="Genomic_DNA"/>
</dbReference>
<evidence type="ECO:0000256" key="5">
    <source>
        <dbReference type="ARBA" id="ARBA00022729"/>
    </source>
</evidence>
<feature type="signal peptide" evidence="8">
    <location>
        <begin position="1"/>
        <end position="19"/>
    </location>
</feature>
<evidence type="ECO:0000256" key="4">
    <source>
        <dbReference type="ARBA" id="ARBA00022723"/>
    </source>
</evidence>
<dbReference type="GO" id="GO:0030001">
    <property type="term" value="P:metal ion transport"/>
    <property type="evidence" value="ECO:0007669"/>
    <property type="project" value="InterPro"/>
</dbReference>
<dbReference type="PRINTS" id="PR00690">
    <property type="entry name" value="ADHESNFAMILY"/>
</dbReference>
<dbReference type="InterPro" id="IPR050492">
    <property type="entry name" value="Bact_metal-bind_prot9"/>
</dbReference>
<evidence type="ECO:0000256" key="2">
    <source>
        <dbReference type="ARBA" id="ARBA00011028"/>
    </source>
</evidence>
<dbReference type="Proteomes" id="UP000680020">
    <property type="component" value="Unassembled WGS sequence"/>
</dbReference>